<gene>
    <name evidence="3" type="ORF">PGLA2088_LOCUS25356</name>
</gene>
<evidence type="ECO:0000256" key="2">
    <source>
        <dbReference type="SAM" id="Phobius"/>
    </source>
</evidence>
<keyword evidence="2" id="KW-0472">Membrane</keyword>
<name>A0A813JX85_POLGL</name>
<organism evidence="3 4">
    <name type="scientific">Polarella glacialis</name>
    <name type="common">Dinoflagellate</name>
    <dbReference type="NCBI Taxonomy" id="89957"/>
    <lineage>
        <taxon>Eukaryota</taxon>
        <taxon>Sar</taxon>
        <taxon>Alveolata</taxon>
        <taxon>Dinophyceae</taxon>
        <taxon>Suessiales</taxon>
        <taxon>Suessiaceae</taxon>
        <taxon>Polarella</taxon>
    </lineage>
</organism>
<sequence length="259" mass="27922">PAGKYGEPATKRYLLSGEGGCWLVLAVVWFDFGFVTPIVTRSYPDDCNDQEEEVEVLMQGYSGAVMVQNRKVQLNFKTKKDHGCVAFYNSTQAERDDVHFSDVRITALRRGPMEIGGNLGQREQNLRANEAEQTKTQGFRATVPGTERQQVSSSRQLGSTWSDGSGSGTGKGGQRGLLNRGQQGSGVLRSASEGVLRKSTGALGASGTRGASNSKGQRWMAVATNAPASEKQLIKDSMRPQKLSSNSCSDFIPGEKVGH</sequence>
<proteinExistence type="predicted"/>
<keyword evidence="2" id="KW-0812">Transmembrane</keyword>
<feature type="compositionally biased region" description="Gly residues" evidence="1">
    <location>
        <begin position="165"/>
        <end position="175"/>
    </location>
</feature>
<dbReference type="AlphaFoldDB" id="A0A813JX85"/>
<evidence type="ECO:0000313" key="4">
    <source>
        <dbReference type="Proteomes" id="UP000626109"/>
    </source>
</evidence>
<dbReference type="EMBL" id="CAJNNW010026709">
    <property type="protein sequence ID" value="CAE8687187.1"/>
    <property type="molecule type" value="Genomic_DNA"/>
</dbReference>
<evidence type="ECO:0000256" key="1">
    <source>
        <dbReference type="SAM" id="MobiDB-lite"/>
    </source>
</evidence>
<comment type="caution">
    <text evidence="3">The sequence shown here is derived from an EMBL/GenBank/DDBJ whole genome shotgun (WGS) entry which is preliminary data.</text>
</comment>
<feature type="transmembrane region" description="Helical" evidence="2">
    <location>
        <begin position="21"/>
        <end position="40"/>
    </location>
</feature>
<feature type="compositionally biased region" description="Polar residues" evidence="1">
    <location>
        <begin position="147"/>
        <end position="157"/>
    </location>
</feature>
<dbReference type="Proteomes" id="UP000626109">
    <property type="component" value="Unassembled WGS sequence"/>
</dbReference>
<evidence type="ECO:0000313" key="3">
    <source>
        <dbReference type="EMBL" id="CAE8687187.1"/>
    </source>
</evidence>
<feature type="compositionally biased region" description="Low complexity" evidence="1">
    <location>
        <begin position="176"/>
        <end position="186"/>
    </location>
</feature>
<accession>A0A813JX85</accession>
<keyword evidence="2" id="KW-1133">Transmembrane helix</keyword>
<feature type="non-terminal residue" evidence="3">
    <location>
        <position position="259"/>
    </location>
</feature>
<reference evidence="3" key="1">
    <citation type="submission" date="2021-02" db="EMBL/GenBank/DDBJ databases">
        <authorList>
            <person name="Dougan E. K."/>
            <person name="Rhodes N."/>
            <person name="Thang M."/>
            <person name="Chan C."/>
        </authorList>
    </citation>
    <scope>NUCLEOTIDE SEQUENCE</scope>
</reference>
<protein>
    <submittedName>
        <fullName evidence="3">Uncharacterized protein</fullName>
    </submittedName>
</protein>
<feature type="region of interest" description="Disordered" evidence="1">
    <location>
        <begin position="144"/>
        <end position="259"/>
    </location>
</feature>